<feature type="compositionally biased region" description="Polar residues" evidence="1">
    <location>
        <begin position="77"/>
        <end position="96"/>
    </location>
</feature>
<feature type="compositionally biased region" description="Polar residues" evidence="1">
    <location>
        <begin position="280"/>
        <end position="298"/>
    </location>
</feature>
<comment type="caution">
    <text evidence="2">The sequence shown here is derived from an EMBL/GenBank/DDBJ whole genome shotgun (WGS) entry which is preliminary data.</text>
</comment>
<feature type="region of interest" description="Disordered" evidence="1">
    <location>
        <begin position="1"/>
        <end position="365"/>
    </location>
</feature>
<accession>A0AAD4LA99</accession>
<reference evidence="2" key="1">
    <citation type="submission" date="2022-01" db="EMBL/GenBank/DDBJ databases">
        <title>Comparative genomics reveals a dynamic genome evolution in the ectomycorrhizal milk-cap (Lactarius) mushrooms.</title>
        <authorList>
            <consortium name="DOE Joint Genome Institute"/>
            <person name="Lebreton A."/>
            <person name="Tang N."/>
            <person name="Kuo A."/>
            <person name="LaButti K."/>
            <person name="Drula E."/>
            <person name="Barry K."/>
            <person name="Clum A."/>
            <person name="Lipzen A."/>
            <person name="Mousain D."/>
            <person name="Ng V."/>
            <person name="Wang R."/>
            <person name="Wang X."/>
            <person name="Dai Y."/>
            <person name="Henrissat B."/>
            <person name="Grigoriev I.V."/>
            <person name="Guerin-Laguette A."/>
            <person name="Yu F."/>
            <person name="Martin F.M."/>
        </authorList>
    </citation>
    <scope>NUCLEOTIDE SEQUENCE</scope>
    <source>
        <strain evidence="2">QP</strain>
    </source>
</reference>
<dbReference type="AlphaFoldDB" id="A0AAD4LA99"/>
<dbReference type="Proteomes" id="UP001201163">
    <property type="component" value="Unassembled WGS sequence"/>
</dbReference>
<evidence type="ECO:0000313" key="3">
    <source>
        <dbReference type="Proteomes" id="UP001201163"/>
    </source>
</evidence>
<feature type="compositionally biased region" description="Polar residues" evidence="1">
    <location>
        <begin position="242"/>
        <end position="268"/>
    </location>
</feature>
<keyword evidence="3" id="KW-1185">Reference proteome</keyword>
<proteinExistence type="predicted"/>
<feature type="compositionally biased region" description="Polar residues" evidence="1">
    <location>
        <begin position="306"/>
        <end position="321"/>
    </location>
</feature>
<feature type="compositionally biased region" description="Polar residues" evidence="1">
    <location>
        <begin position="142"/>
        <end position="177"/>
    </location>
</feature>
<organism evidence="2 3">
    <name type="scientific">Lactarius akahatsu</name>
    <dbReference type="NCBI Taxonomy" id="416441"/>
    <lineage>
        <taxon>Eukaryota</taxon>
        <taxon>Fungi</taxon>
        <taxon>Dikarya</taxon>
        <taxon>Basidiomycota</taxon>
        <taxon>Agaricomycotina</taxon>
        <taxon>Agaricomycetes</taxon>
        <taxon>Russulales</taxon>
        <taxon>Russulaceae</taxon>
        <taxon>Lactarius</taxon>
    </lineage>
</organism>
<feature type="compositionally biased region" description="Polar residues" evidence="1">
    <location>
        <begin position="35"/>
        <end position="51"/>
    </location>
</feature>
<feature type="compositionally biased region" description="Low complexity" evidence="1">
    <location>
        <begin position="54"/>
        <end position="76"/>
    </location>
</feature>
<evidence type="ECO:0000256" key="1">
    <source>
        <dbReference type="SAM" id="MobiDB-lite"/>
    </source>
</evidence>
<feature type="compositionally biased region" description="Basic residues" evidence="1">
    <location>
        <begin position="324"/>
        <end position="339"/>
    </location>
</feature>
<dbReference type="EMBL" id="JAKELL010000064">
    <property type="protein sequence ID" value="KAH8985371.1"/>
    <property type="molecule type" value="Genomic_DNA"/>
</dbReference>
<protein>
    <submittedName>
        <fullName evidence="2">Uncharacterized protein</fullName>
    </submittedName>
</protein>
<sequence length="365" mass="39878">MAPADSSRPHRPPSFPALADTALHLNSVPDRRGTAPSTTLNSPSHSQNTAPSWLFPSQHSPSPLPSPSSNHHSPLSARSNHPSPATDTAQSPSTMIGATPTYYDPEQDTQPQAQDYQHWIDNTYRQTSLVYSNTPSYPPQPSVSDSLTPQPSVSHSRPQRQMQSQAPRHTNHYQFVTSHPPPPASSSDATQYGFFENPSNHPFDSRLGPTQRQSRVPTSWPQQPSAEFTQPPPPSDDPTYYLMTTTDQYPGMTDTVQQPQRQYSSPSEHLTPGVALTPASDATLQSGQSISPAWTDNQPLPPHGTGLSNTPSGSVTFQASPKPTGKRTQNKTTKQRKRQKSDTDTDDDDDVEANVGANMPRPNRL</sequence>
<gene>
    <name evidence="2" type="ORF">EDB92DRAFT_1949961</name>
</gene>
<feature type="compositionally biased region" description="Polar residues" evidence="1">
    <location>
        <begin position="197"/>
        <end position="228"/>
    </location>
</feature>
<feature type="compositionally biased region" description="Polar residues" evidence="1">
    <location>
        <begin position="123"/>
        <end position="135"/>
    </location>
</feature>
<name>A0AAD4LA99_9AGAM</name>
<evidence type="ECO:0000313" key="2">
    <source>
        <dbReference type="EMBL" id="KAH8985371.1"/>
    </source>
</evidence>